<dbReference type="RefSeq" id="WP_200398653.1">
    <property type="nucleotide sequence ID" value="NZ_CP066831.1"/>
</dbReference>
<dbReference type="NCBIfam" id="TIGR03083">
    <property type="entry name" value="maleylpyruvate isomerase family mycothiol-dependent enzyme"/>
    <property type="match status" value="1"/>
</dbReference>
<dbReference type="InterPro" id="IPR024344">
    <property type="entry name" value="MDMPI_metal-binding"/>
</dbReference>
<dbReference type="AlphaFoldDB" id="A0A7T7REJ5"/>
<dbReference type="Gene3D" id="1.20.120.450">
    <property type="entry name" value="dinb family like domain"/>
    <property type="match status" value="1"/>
</dbReference>
<dbReference type="SUPFAM" id="SSF109854">
    <property type="entry name" value="DinB/YfiT-like putative metalloenzymes"/>
    <property type="match status" value="1"/>
</dbReference>
<dbReference type="GO" id="GO:0046872">
    <property type="term" value="F:metal ion binding"/>
    <property type="evidence" value="ECO:0007669"/>
    <property type="project" value="InterPro"/>
</dbReference>
<dbReference type="GO" id="GO:0016853">
    <property type="term" value="F:isomerase activity"/>
    <property type="evidence" value="ECO:0007669"/>
    <property type="project" value="UniProtKB-KW"/>
</dbReference>
<dbReference type="KEGG" id="slf:JEQ17_32975"/>
<protein>
    <submittedName>
        <fullName evidence="2">Maleylpyruvate isomerase family mycothiol-dependent enzyme</fullName>
    </submittedName>
</protein>
<name>A0A7T7REJ5_9ACTN</name>
<keyword evidence="3" id="KW-1185">Reference proteome</keyword>
<feature type="domain" description="Mycothiol-dependent maleylpyruvate isomerase metal-binding" evidence="1">
    <location>
        <begin position="25"/>
        <end position="149"/>
    </location>
</feature>
<dbReference type="EMBL" id="CP066831">
    <property type="protein sequence ID" value="QQM43726.1"/>
    <property type="molecule type" value="Genomic_DNA"/>
</dbReference>
<evidence type="ECO:0000313" key="2">
    <source>
        <dbReference type="EMBL" id="QQM43726.1"/>
    </source>
</evidence>
<dbReference type="Proteomes" id="UP000595636">
    <property type="component" value="Chromosome"/>
</dbReference>
<evidence type="ECO:0000259" key="1">
    <source>
        <dbReference type="Pfam" id="PF11716"/>
    </source>
</evidence>
<keyword evidence="2" id="KW-0413">Isomerase</keyword>
<sequence>MTERADRIIGALRSGHDYLTTVVHGGLAAADLDRPSGASEWTVAQVLSHLGSGAEIGLAVLEGSLSGAGPKDMDFNKSVWARWDAMSPAEQAAGFVTSNEALVRAYEDLDAQTRQDLRIDLGFLPAPVDVATAAGMRLSEFANHSWDVEVAFDRTVGLARAATEPLLDQVGMLIGFLGKADALDGRHVRVAVRTTSPERSFGLDLGDAVALTDEPAEPDAVLSAPAEWWLRLVTGRHAPANTPNGVAVTGDGLTLDDLRRVFPGF</sequence>
<dbReference type="Pfam" id="PF11716">
    <property type="entry name" value="MDMPI_N"/>
    <property type="match status" value="1"/>
</dbReference>
<dbReference type="InterPro" id="IPR017517">
    <property type="entry name" value="Maleyloyr_isom"/>
</dbReference>
<evidence type="ECO:0000313" key="3">
    <source>
        <dbReference type="Proteomes" id="UP000595636"/>
    </source>
</evidence>
<dbReference type="InterPro" id="IPR034660">
    <property type="entry name" value="DinB/YfiT-like"/>
</dbReference>
<proteinExistence type="predicted"/>
<accession>A0A7T7REJ5</accession>
<gene>
    <name evidence="2" type="ORF">JEQ17_32975</name>
</gene>
<organism evidence="2 3">
    <name type="scientific">Streptomyces liliifuscus</name>
    <dbReference type="NCBI Taxonomy" id="2797636"/>
    <lineage>
        <taxon>Bacteria</taxon>
        <taxon>Bacillati</taxon>
        <taxon>Actinomycetota</taxon>
        <taxon>Actinomycetes</taxon>
        <taxon>Kitasatosporales</taxon>
        <taxon>Streptomycetaceae</taxon>
        <taxon>Streptomyces</taxon>
    </lineage>
</organism>
<reference evidence="2 3" key="1">
    <citation type="submission" date="2020-12" db="EMBL/GenBank/DDBJ databases">
        <title>A novel species.</title>
        <authorList>
            <person name="Li K."/>
        </authorList>
    </citation>
    <scope>NUCLEOTIDE SEQUENCE [LARGE SCALE GENOMIC DNA]</scope>
    <source>
        <strain evidence="2 3">ZYC-3</strain>
    </source>
</reference>
<keyword evidence="2" id="KW-0670">Pyruvate</keyword>